<protein>
    <submittedName>
        <fullName evidence="3">Uncharacterized protein DUF1524</fullName>
    </submittedName>
</protein>
<evidence type="ECO:0000313" key="3">
    <source>
        <dbReference type="EMBL" id="RDL11908.1"/>
    </source>
</evidence>
<evidence type="ECO:0000259" key="2">
    <source>
        <dbReference type="Pfam" id="PF07510"/>
    </source>
</evidence>
<dbReference type="PANTHER" id="PTHR35149">
    <property type="entry name" value="SLL5132 PROTEIN"/>
    <property type="match status" value="1"/>
</dbReference>
<dbReference type="Pfam" id="PF03235">
    <property type="entry name" value="GmrSD_N"/>
    <property type="match status" value="1"/>
</dbReference>
<dbReference type="RefSeq" id="WP_070229976.1">
    <property type="nucleotide sequence ID" value="NZ_BJYO01000002.1"/>
</dbReference>
<dbReference type="PANTHER" id="PTHR35149:SF1">
    <property type="entry name" value="DUF5655 DOMAIN-CONTAINING PROTEIN"/>
    <property type="match status" value="1"/>
</dbReference>
<evidence type="ECO:0000259" key="1">
    <source>
        <dbReference type="Pfam" id="PF03235"/>
    </source>
</evidence>
<sequence>MKITPETKTLATIFQFNSDNKYLIPVYQRNYSWKDEQIETLFDDILAEDTGYYVGNLLINSDNGDNNVIDGQQRLTTLSLMLLATYEKLSEYRKEMDNTDPSLDKLIQTQSDIKRQLLLDESDDDSVENKSNVRLVLLDKDQQIWEDLVKVLNHQSAGAWGRHFLYKRYKYINEELFSKFESANDVFSFYKKLSNIELLQISVPELSDAYQVFASLNSKGVPLTPLDLLKNVYLSMGGQIAKWQQLQDVFTDNENEDIDTAKITSFVLNNYDAFETTTTSSLTKGKIVKEYEKIFKKAGSCYIDTLIKRAKLYNRVANNEKVYSWSLSGLAKLDATTSYPLVLNLLENQEKYELTDEQFNQIIADLIKLYVMRNIALTPKASNMRAAMNNLRKEISESDWRSEELIQRIHDKLVGIQPKFEAVKLALQEGIYDKNKRTARFILIVLEREFGKYFDKATVDTLDEYDNNKNLRWSIEHIIPQGKNLSDSWKDAISPTDRGQAEEIQIENVHKLGNLTLTPYNSEMGNRSFEEKKNLTIDGKLVGLSLGLFLNESIDKNQNIFGIDELQNRQEILESKIEELFLLK</sequence>
<name>A0A288QME9_9LACO</name>
<dbReference type="GeneID" id="94545904"/>
<dbReference type="KEGG" id="wso:WSWS_00700"/>
<organism evidence="3 4">
    <name type="scientific">Weissella soli</name>
    <dbReference type="NCBI Taxonomy" id="155866"/>
    <lineage>
        <taxon>Bacteria</taxon>
        <taxon>Bacillati</taxon>
        <taxon>Bacillota</taxon>
        <taxon>Bacilli</taxon>
        <taxon>Lactobacillales</taxon>
        <taxon>Lactobacillaceae</taxon>
        <taxon>Weissella</taxon>
    </lineage>
</organism>
<gene>
    <name evidence="3" type="ORF">DFP99_0329</name>
</gene>
<feature type="domain" description="GmrSD restriction endonucleases C-terminal" evidence="2">
    <location>
        <begin position="428"/>
        <end position="573"/>
    </location>
</feature>
<accession>A0A288QME9</accession>
<proteinExistence type="predicted"/>
<dbReference type="Pfam" id="PF07510">
    <property type="entry name" value="GmrSD_C"/>
    <property type="match status" value="1"/>
</dbReference>
<dbReference type="Proteomes" id="UP000254912">
    <property type="component" value="Unassembled WGS sequence"/>
</dbReference>
<dbReference type="InterPro" id="IPR011089">
    <property type="entry name" value="GmrSD_C"/>
</dbReference>
<dbReference type="InterPro" id="IPR004919">
    <property type="entry name" value="GmrSD_N"/>
</dbReference>
<reference evidence="3 4" key="1">
    <citation type="submission" date="2018-07" db="EMBL/GenBank/DDBJ databases">
        <title>Genomic Encyclopedia of Type Strains, Phase III (KMG-III): the genomes of soil and plant-associated and newly described type strains.</title>
        <authorList>
            <person name="Whitman W."/>
        </authorList>
    </citation>
    <scope>NUCLEOTIDE SEQUENCE [LARGE SCALE GENOMIC DNA]</scope>
    <source>
        <strain evidence="3 4">CECT 7031</strain>
    </source>
</reference>
<dbReference type="AlphaFoldDB" id="A0A288QME9"/>
<comment type="caution">
    <text evidence="3">The sequence shown here is derived from an EMBL/GenBank/DDBJ whole genome shotgun (WGS) entry which is preliminary data.</text>
</comment>
<dbReference type="EMBL" id="QRAS01000001">
    <property type="protein sequence ID" value="RDL11908.1"/>
    <property type="molecule type" value="Genomic_DNA"/>
</dbReference>
<feature type="domain" description="GmrSD restriction endonucleases N-terminal" evidence="1">
    <location>
        <begin position="12"/>
        <end position="233"/>
    </location>
</feature>
<keyword evidence="4" id="KW-1185">Reference proteome</keyword>
<evidence type="ECO:0000313" key="4">
    <source>
        <dbReference type="Proteomes" id="UP000254912"/>
    </source>
</evidence>